<organism evidence="5 6">
    <name type="scientific">Nocardia aurantia</name>
    <dbReference type="NCBI Taxonomy" id="2585199"/>
    <lineage>
        <taxon>Bacteria</taxon>
        <taxon>Bacillati</taxon>
        <taxon>Actinomycetota</taxon>
        <taxon>Actinomycetes</taxon>
        <taxon>Mycobacteriales</taxon>
        <taxon>Nocardiaceae</taxon>
        <taxon>Nocardia</taxon>
    </lineage>
</organism>
<evidence type="ECO:0000259" key="4">
    <source>
        <dbReference type="PROSITE" id="PS01124"/>
    </source>
</evidence>
<dbReference type="GO" id="GO:0043565">
    <property type="term" value="F:sequence-specific DNA binding"/>
    <property type="evidence" value="ECO:0007669"/>
    <property type="project" value="InterPro"/>
</dbReference>
<dbReference type="InterPro" id="IPR035418">
    <property type="entry name" value="AraC-bd_2"/>
</dbReference>
<dbReference type="InterPro" id="IPR018060">
    <property type="entry name" value="HTH_AraC"/>
</dbReference>
<dbReference type="EMBL" id="WEGI01000001">
    <property type="protein sequence ID" value="MQY24828.1"/>
    <property type="molecule type" value="Genomic_DNA"/>
</dbReference>
<dbReference type="Pfam" id="PF12833">
    <property type="entry name" value="HTH_18"/>
    <property type="match status" value="1"/>
</dbReference>
<dbReference type="PANTHER" id="PTHR46796">
    <property type="entry name" value="HTH-TYPE TRANSCRIPTIONAL ACTIVATOR RHAS-RELATED"/>
    <property type="match status" value="1"/>
</dbReference>
<reference evidence="5 6" key="1">
    <citation type="submission" date="2019-10" db="EMBL/GenBank/DDBJ databases">
        <title>Nocardia macrotermitis sp. nov. and Nocardia aurantia sp. nov., isolated from the gut of fungus growing-termite Macrotermes natalensis.</title>
        <authorList>
            <person name="Benndorf R."/>
            <person name="Schwitalla J."/>
            <person name="Martin K."/>
            <person name="De Beer W."/>
            <person name="Kaster A.-K."/>
            <person name="Vollmers J."/>
            <person name="Poulsen M."/>
            <person name="Beemelmanns C."/>
        </authorList>
    </citation>
    <scope>NUCLEOTIDE SEQUENCE [LARGE SCALE GENOMIC DNA]</scope>
    <source>
        <strain evidence="5 6">RB56</strain>
    </source>
</reference>
<dbReference type="RefSeq" id="WP_153338705.1">
    <property type="nucleotide sequence ID" value="NZ_WEGI01000001.1"/>
</dbReference>
<dbReference type="Proteomes" id="UP000431401">
    <property type="component" value="Unassembled WGS sequence"/>
</dbReference>
<evidence type="ECO:0000313" key="6">
    <source>
        <dbReference type="Proteomes" id="UP000431401"/>
    </source>
</evidence>
<dbReference type="InterPro" id="IPR009057">
    <property type="entry name" value="Homeodomain-like_sf"/>
</dbReference>
<evidence type="ECO:0000256" key="2">
    <source>
        <dbReference type="ARBA" id="ARBA00023125"/>
    </source>
</evidence>
<name>A0A7K0DGL3_9NOCA</name>
<proteinExistence type="predicted"/>
<dbReference type="Pfam" id="PF14525">
    <property type="entry name" value="AraC_binding_2"/>
    <property type="match status" value="1"/>
</dbReference>
<dbReference type="SUPFAM" id="SSF46689">
    <property type="entry name" value="Homeodomain-like"/>
    <property type="match status" value="1"/>
</dbReference>
<dbReference type="InterPro" id="IPR018062">
    <property type="entry name" value="HTH_AraC-typ_CS"/>
</dbReference>
<dbReference type="PANTHER" id="PTHR46796:SF6">
    <property type="entry name" value="ARAC SUBFAMILY"/>
    <property type="match status" value="1"/>
</dbReference>
<dbReference type="Gene3D" id="1.10.10.60">
    <property type="entry name" value="Homeodomain-like"/>
    <property type="match status" value="1"/>
</dbReference>
<keyword evidence="2" id="KW-0238">DNA-binding</keyword>
<evidence type="ECO:0000313" key="5">
    <source>
        <dbReference type="EMBL" id="MQY24828.1"/>
    </source>
</evidence>
<dbReference type="InterPro" id="IPR050204">
    <property type="entry name" value="AraC_XylS_family_regulators"/>
</dbReference>
<keyword evidence="1" id="KW-0805">Transcription regulation</keyword>
<gene>
    <name evidence="5" type="primary">feaR</name>
    <name evidence="5" type="ORF">NRB56_03810</name>
</gene>
<dbReference type="GO" id="GO:0003700">
    <property type="term" value="F:DNA-binding transcription factor activity"/>
    <property type="evidence" value="ECO:0007669"/>
    <property type="project" value="InterPro"/>
</dbReference>
<feature type="domain" description="HTH araC/xylS-type" evidence="4">
    <location>
        <begin position="213"/>
        <end position="314"/>
    </location>
</feature>
<dbReference type="PROSITE" id="PS01124">
    <property type="entry name" value="HTH_ARAC_FAMILY_2"/>
    <property type="match status" value="1"/>
</dbReference>
<evidence type="ECO:0000256" key="1">
    <source>
        <dbReference type="ARBA" id="ARBA00023015"/>
    </source>
</evidence>
<comment type="caution">
    <text evidence="5">The sequence shown here is derived from an EMBL/GenBank/DDBJ whole genome shotgun (WGS) entry which is preliminary data.</text>
</comment>
<keyword evidence="3" id="KW-0804">Transcription</keyword>
<protein>
    <submittedName>
        <fullName evidence="5">Transcriptional activator FeaR</fullName>
    </submittedName>
</protein>
<dbReference type="InterPro" id="IPR020449">
    <property type="entry name" value="Tscrpt_reg_AraC-type_HTH"/>
</dbReference>
<keyword evidence="6" id="KW-1185">Reference proteome</keyword>
<sequence length="324" mass="35833">MVTHPITESATTAAVGQRERADYWTELIDSYHGRLHYEFPDRENFHGLTRVRRSRAYQLVGWESDAVTYRRTARQIRTDPDDDYRLLVPTTGRFGLEQDDEQGILLPGTAFLVTLDQPFGLSMSRDTSGLILTIPRREVRNRLNRVAVPAQPLDFGTGLGRVVGGLAASLHDEHAGLTTTQFDAVADHLVDLVCLLILSAPPDTPTGLREVEASVRGYIATHAGDPGLTGATVARALGWSVRQVQLALQQAGTTPRELIREHRLRLAADRLRHPAYRHQSITDIALDLGFGSISAFSTAFRQRFDTTPSDLRSAAFDTARGERG</sequence>
<dbReference type="AlphaFoldDB" id="A0A7K0DGL3"/>
<evidence type="ECO:0000256" key="3">
    <source>
        <dbReference type="ARBA" id="ARBA00023163"/>
    </source>
</evidence>
<dbReference type="SMART" id="SM00342">
    <property type="entry name" value="HTH_ARAC"/>
    <property type="match status" value="1"/>
</dbReference>
<dbReference type="PRINTS" id="PR00032">
    <property type="entry name" value="HTHARAC"/>
</dbReference>
<dbReference type="OrthoDB" id="9799345at2"/>
<accession>A0A7K0DGL3</accession>
<dbReference type="PROSITE" id="PS00041">
    <property type="entry name" value="HTH_ARAC_FAMILY_1"/>
    <property type="match status" value="1"/>
</dbReference>